<keyword evidence="3" id="KW-1185">Reference proteome</keyword>
<feature type="compositionally biased region" description="Polar residues" evidence="1">
    <location>
        <begin position="289"/>
        <end position="299"/>
    </location>
</feature>
<comment type="caution">
    <text evidence="2">The sequence shown here is derived from an EMBL/GenBank/DDBJ whole genome shotgun (WGS) entry which is preliminary data.</text>
</comment>
<evidence type="ECO:0000256" key="1">
    <source>
        <dbReference type="SAM" id="MobiDB-lite"/>
    </source>
</evidence>
<organism evidence="2 3">
    <name type="scientific">Paramarasmius palmivorus</name>
    <dbReference type="NCBI Taxonomy" id="297713"/>
    <lineage>
        <taxon>Eukaryota</taxon>
        <taxon>Fungi</taxon>
        <taxon>Dikarya</taxon>
        <taxon>Basidiomycota</taxon>
        <taxon>Agaricomycotina</taxon>
        <taxon>Agaricomycetes</taxon>
        <taxon>Agaricomycetidae</taxon>
        <taxon>Agaricales</taxon>
        <taxon>Marasmiineae</taxon>
        <taxon>Marasmiaceae</taxon>
        <taxon>Paramarasmius</taxon>
    </lineage>
</organism>
<evidence type="ECO:0000313" key="2">
    <source>
        <dbReference type="EMBL" id="KAK7040175.1"/>
    </source>
</evidence>
<dbReference type="Proteomes" id="UP001383192">
    <property type="component" value="Unassembled WGS sequence"/>
</dbReference>
<dbReference type="EMBL" id="JAYKXP010000038">
    <property type="protein sequence ID" value="KAK7040175.1"/>
    <property type="molecule type" value="Genomic_DNA"/>
</dbReference>
<dbReference type="AlphaFoldDB" id="A0AAW0CPP9"/>
<feature type="compositionally biased region" description="Low complexity" evidence="1">
    <location>
        <begin position="271"/>
        <end position="288"/>
    </location>
</feature>
<evidence type="ECO:0000313" key="3">
    <source>
        <dbReference type="Proteomes" id="UP001383192"/>
    </source>
</evidence>
<protein>
    <submittedName>
        <fullName evidence="2">Uncharacterized protein</fullName>
    </submittedName>
</protein>
<name>A0AAW0CPP9_9AGAR</name>
<gene>
    <name evidence="2" type="ORF">VNI00_009981</name>
</gene>
<accession>A0AAW0CPP9</accession>
<proteinExistence type="predicted"/>
<reference evidence="2 3" key="1">
    <citation type="submission" date="2024-01" db="EMBL/GenBank/DDBJ databases">
        <title>A draft genome for a cacao thread blight-causing isolate of Paramarasmius palmivorus.</title>
        <authorList>
            <person name="Baruah I.K."/>
            <person name="Bukari Y."/>
            <person name="Amoako-Attah I."/>
            <person name="Meinhardt L.W."/>
            <person name="Bailey B.A."/>
            <person name="Cohen S.P."/>
        </authorList>
    </citation>
    <scope>NUCLEOTIDE SEQUENCE [LARGE SCALE GENOMIC DNA]</scope>
    <source>
        <strain evidence="2 3">GH-12</strain>
    </source>
</reference>
<sequence>MKHHTLGYDNHQAEDTRHFTSRAIGFLSFPFFCDARMGPLYLYALLLATFFTNNAQAYIPAYPTNDTQAATAAGIDFDEESVLHVQWFQEGMLLVPVSYQIPGQGSVGHTEGAFVHFIDSPGADATSTPWVALVSCDSNTTDTSLEQDVFSHAHSKGAVGVVLYSLYSTTCIISPDYQRFPDHPIDVYVSYKDSVSRLIEATFLNLKDQSLAIYDSKKLTDSASLVKQSLNSGAPREPGPLIAWLIAHNATWDLSYTSGDTIWQTRYTELPTSTSSSSPSQVTGVPVTAQGSTSNSAHATTFHRAPLVM</sequence>
<feature type="region of interest" description="Disordered" evidence="1">
    <location>
        <begin position="270"/>
        <end position="300"/>
    </location>
</feature>